<feature type="compositionally biased region" description="Basic and acidic residues" evidence="1">
    <location>
        <begin position="37"/>
        <end position="53"/>
    </location>
</feature>
<keyword evidence="3" id="KW-1185">Reference proteome</keyword>
<gene>
    <name evidence="2" type="primary">WBGene00281772</name>
</gene>
<dbReference type="OrthoDB" id="1739576at2759"/>
<dbReference type="Proteomes" id="UP000005239">
    <property type="component" value="Unassembled WGS sequence"/>
</dbReference>
<reference evidence="2" key="2">
    <citation type="submission" date="2022-06" db="UniProtKB">
        <authorList>
            <consortium name="EnsemblMetazoa"/>
        </authorList>
    </citation>
    <scope>IDENTIFICATION</scope>
    <source>
        <strain evidence="2">PS312</strain>
    </source>
</reference>
<dbReference type="EnsemblMetazoa" id="PPA43403.1">
    <property type="protein sequence ID" value="PPA43403.1"/>
    <property type="gene ID" value="WBGene00281772"/>
</dbReference>
<sequence length="114" mass="13002">MEGLFRIEGNAARMQNSQARNAEKAMTTLVRWRRLKEEEKKGPVAKRPRDTKDCGNLSGAELFRREIAKRVAKNFPHPAPFRHELCGNAATDSTRHTPRLLTSLRSRIVDCSLM</sequence>
<protein>
    <submittedName>
        <fullName evidence="2">Uncharacterized protein</fullName>
    </submittedName>
</protein>
<dbReference type="GO" id="GO:0000350">
    <property type="term" value="P:generation of catalytic spliceosome for second transesterification step"/>
    <property type="evidence" value="ECO:0007669"/>
    <property type="project" value="InterPro"/>
</dbReference>
<evidence type="ECO:0000313" key="2">
    <source>
        <dbReference type="EnsemblMetazoa" id="PPA43403.1"/>
    </source>
</evidence>
<dbReference type="AlphaFoldDB" id="A0A2A6BU93"/>
<accession>A0A2A6BU93</accession>
<evidence type="ECO:0000313" key="3">
    <source>
        <dbReference type="Proteomes" id="UP000005239"/>
    </source>
</evidence>
<dbReference type="InterPro" id="IPR009360">
    <property type="entry name" value="Isy1"/>
</dbReference>
<evidence type="ECO:0000256" key="1">
    <source>
        <dbReference type="SAM" id="MobiDB-lite"/>
    </source>
</evidence>
<dbReference type="Pfam" id="PF06246">
    <property type="entry name" value="Isy1"/>
    <property type="match status" value="1"/>
</dbReference>
<organism evidence="2 3">
    <name type="scientific">Pristionchus pacificus</name>
    <name type="common">Parasitic nematode worm</name>
    <dbReference type="NCBI Taxonomy" id="54126"/>
    <lineage>
        <taxon>Eukaryota</taxon>
        <taxon>Metazoa</taxon>
        <taxon>Ecdysozoa</taxon>
        <taxon>Nematoda</taxon>
        <taxon>Chromadorea</taxon>
        <taxon>Rhabditida</taxon>
        <taxon>Rhabditina</taxon>
        <taxon>Diplogasteromorpha</taxon>
        <taxon>Diplogasteroidea</taxon>
        <taxon>Neodiplogasteridae</taxon>
        <taxon>Pristionchus</taxon>
    </lineage>
</organism>
<reference evidence="3" key="1">
    <citation type="journal article" date="2008" name="Nat. Genet.">
        <title>The Pristionchus pacificus genome provides a unique perspective on nematode lifestyle and parasitism.</title>
        <authorList>
            <person name="Dieterich C."/>
            <person name="Clifton S.W."/>
            <person name="Schuster L.N."/>
            <person name="Chinwalla A."/>
            <person name="Delehaunty K."/>
            <person name="Dinkelacker I."/>
            <person name="Fulton L."/>
            <person name="Fulton R."/>
            <person name="Godfrey J."/>
            <person name="Minx P."/>
            <person name="Mitreva M."/>
            <person name="Roeseler W."/>
            <person name="Tian H."/>
            <person name="Witte H."/>
            <person name="Yang S.P."/>
            <person name="Wilson R.K."/>
            <person name="Sommer R.J."/>
        </authorList>
    </citation>
    <scope>NUCLEOTIDE SEQUENCE [LARGE SCALE GENOMIC DNA]</scope>
    <source>
        <strain evidence="3">PS312</strain>
    </source>
</reference>
<accession>A0A8R1Z1U9</accession>
<proteinExistence type="predicted"/>
<feature type="region of interest" description="Disordered" evidence="1">
    <location>
        <begin position="37"/>
        <end position="56"/>
    </location>
</feature>
<name>A0A2A6BU93_PRIPA</name>